<dbReference type="GO" id="GO:0005524">
    <property type="term" value="F:ATP binding"/>
    <property type="evidence" value="ECO:0007669"/>
    <property type="project" value="UniProtKB-KW"/>
</dbReference>
<dbReference type="STRING" id="667725.A0A0L0FS29"/>
<evidence type="ECO:0000256" key="4">
    <source>
        <dbReference type="ARBA" id="ARBA00022741"/>
    </source>
</evidence>
<dbReference type="PROSITE" id="PS50011">
    <property type="entry name" value="PROTEIN_KINASE_DOM"/>
    <property type="match status" value="1"/>
</dbReference>
<dbReference type="PROSITE" id="PS00108">
    <property type="entry name" value="PROTEIN_KINASE_ST"/>
    <property type="match status" value="1"/>
</dbReference>
<evidence type="ECO:0000259" key="10">
    <source>
        <dbReference type="PROSITE" id="PS50011"/>
    </source>
</evidence>
<evidence type="ECO:0000256" key="8">
    <source>
        <dbReference type="ARBA" id="ARBA00048679"/>
    </source>
</evidence>
<dbReference type="RefSeq" id="XP_014153308.1">
    <property type="nucleotide sequence ID" value="XM_014297833.1"/>
</dbReference>
<dbReference type="InterPro" id="IPR008271">
    <property type="entry name" value="Ser/Thr_kinase_AS"/>
</dbReference>
<dbReference type="EMBL" id="KQ242312">
    <property type="protein sequence ID" value="KNC79406.1"/>
    <property type="molecule type" value="Genomic_DNA"/>
</dbReference>
<dbReference type="InterPro" id="IPR000719">
    <property type="entry name" value="Prot_kinase_dom"/>
</dbReference>
<feature type="domain" description="Protein kinase" evidence="10">
    <location>
        <begin position="1"/>
        <end position="367"/>
    </location>
</feature>
<evidence type="ECO:0000256" key="6">
    <source>
        <dbReference type="ARBA" id="ARBA00022840"/>
    </source>
</evidence>
<dbReference type="GeneID" id="25908710"/>
<reference evidence="11 12" key="1">
    <citation type="submission" date="2011-02" db="EMBL/GenBank/DDBJ databases">
        <title>The Genome Sequence of Sphaeroforma arctica JP610.</title>
        <authorList>
            <consortium name="The Broad Institute Genome Sequencing Platform"/>
            <person name="Russ C."/>
            <person name="Cuomo C."/>
            <person name="Young S.K."/>
            <person name="Zeng Q."/>
            <person name="Gargeya S."/>
            <person name="Alvarado L."/>
            <person name="Berlin A."/>
            <person name="Chapman S.B."/>
            <person name="Chen Z."/>
            <person name="Freedman E."/>
            <person name="Gellesch M."/>
            <person name="Goldberg J."/>
            <person name="Griggs A."/>
            <person name="Gujja S."/>
            <person name="Heilman E."/>
            <person name="Heiman D."/>
            <person name="Howarth C."/>
            <person name="Mehta T."/>
            <person name="Neiman D."/>
            <person name="Pearson M."/>
            <person name="Roberts A."/>
            <person name="Saif S."/>
            <person name="Shea T."/>
            <person name="Shenoy N."/>
            <person name="Sisk P."/>
            <person name="Stolte C."/>
            <person name="Sykes S."/>
            <person name="White J."/>
            <person name="Yandava C."/>
            <person name="Burger G."/>
            <person name="Gray M.W."/>
            <person name="Holland P.W.H."/>
            <person name="King N."/>
            <person name="Lang F.B.F."/>
            <person name="Roger A.J."/>
            <person name="Ruiz-Trillo I."/>
            <person name="Haas B."/>
            <person name="Nusbaum C."/>
            <person name="Birren B."/>
        </authorList>
    </citation>
    <scope>NUCLEOTIDE SEQUENCE [LARGE SCALE GENOMIC DNA]</scope>
    <source>
        <strain evidence="11 12">JP610</strain>
    </source>
</reference>
<organism evidence="11 12">
    <name type="scientific">Sphaeroforma arctica JP610</name>
    <dbReference type="NCBI Taxonomy" id="667725"/>
    <lineage>
        <taxon>Eukaryota</taxon>
        <taxon>Ichthyosporea</taxon>
        <taxon>Ichthyophonida</taxon>
        <taxon>Sphaeroforma</taxon>
    </lineage>
</organism>
<dbReference type="GO" id="GO:0000245">
    <property type="term" value="P:spliceosomal complex assembly"/>
    <property type="evidence" value="ECO:0007669"/>
    <property type="project" value="TreeGrafter"/>
</dbReference>
<evidence type="ECO:0000256" key="2">
    <source>
        <dbReference type="ARBA" id="ARBA00022527"/>
    </source>
</evidence>
<evidence type="ECO:0000313" key="12">
    <source>
        <dbReference type="Proteomes" id="UP000054560"/>
    </source>
</evidence>
<dbReference type="PANTHER" id="PTHR47634">
    <property type="entry name" value="PROTEIN KINASE DOMAIN-CONTAINING PROTEIN-RELATED"/>
    <property type="match status" value="1"/>
</dbReference>
<sequence>MHIINPSVQLKHLGIHQYRAYINIGCNSIAQPLAINCSQMTPSAGFRYLNDTKVSHSTQVKQLARQVLLGVDYLHTECKIIHTDIKPENILLSADPAWIQRIAQEALDKLSANQSENQKKKQRQKEAKKKLKAQELDHKPSTESRKDSGLEEGEIPDTQTTTHTHPSQDNIPDGVDRDTNGTATDTHAHNHPPESIGEEGVFVTKTSLPDSNTQTNTDTRASADSTNHLKTPPFSPATGKRLPNACAPMPPPTILFELATGDFLFHPKASKQYGRDEDHLALIIELSGPIPLRMARLGSRFKEFFTQDGKLRHIHKLNGWALRDILFEKYHFKRAAADEFAAFLEIMLDVNNSTRATARECLEHPWLRSETEMDLNNRDEKVNIRRQPSITAISVAVADIERSSFLSYSNLSLNMGSPTQTQQQATAQKQQQHQTQKQGPVQGDAKHNGSHKVGGGLNSAQAEVNEPNSSQKSDTKSDILDGLMKIVLE</sequence>
<dbReference type="Proteomes" id="UP000054560">
    <property type="component" value="Unassembled WGS sequence"/>
</dbReference>
<feature type="region of interest" description="Disordered" evidence="9">
    <location>
        <begin position="416"/>
        <end position="480"/>
    </location>
</feature>
<feature type="region of interest" description="Disordered" evidence="9">
    <location>
        <begin position="111"/>
        <end position="246"/>
    </location>
</feature>
<protein>
    <recommendedName>
        <fullName evidence="1">non-specific serine/threonine protein kinase</fullName>
        <ecNumber evidence="1">2.7.11.1</ecNumber>
    </recommendedName>
</protein>
<evidence type="ECO:0000313" key="11">
    <source>
        <dbReference type="EMBL" id="KNC79406.1"/>
    </source>
</evidence>
<comment type="catalytic activity">
    <reaction evidence="7">
        <text>L-threonyl-[protein] + ATP = O-phospho-L-threonyl-[protein] + ADP + H(+)</text>
        <dbReference type="Rhea" id="RHEA:46608"/>
        <dbReference type="Rhea" id="RHEA-COMP:11060"/>
        <dbReference type="Rhea" id="RHEA-COMP:11605"/>
        <dbReference type="ChEBI" id="CHEBI:15378"/>
        <dbReference type="ChEBI" id="CHEBI:30013"/>
        <dbReference type="ChEBI" id="CHEBI:30616"/>
        <dbReference type="ChEBI" id="CHEBI:61977"/>
        <dbReference type="ChEBI" id="CHEBI:456216"/>
        <dbReference type="EC" id="2.7.11.1"/>
    </reaction>
</comment>
<dbReference type="OrthoDB" id="2649at2759"/>
<keyword evidence="3" id="KW-0808">Transferase</keyword>
<name>A0A0L0FS29_9EUKA</name>
<keyword evidence="2 11" id="KW-0723">Serine/threonine-protein kinase</keyword>
<dbReference type="PANTHER" id="PTHR47634:SF9">
    <property type="entry name" value="PROTEIN KINASE DOMAIN-CONTAINING PROTEIN-RELATED"/>
    <property type="match status" value="1"/>
</dbReference>
<dbReference type="SMART" id="SM00220">
    <property type="entry name" value="S_TKc"/>
    <property type="match status" value="1"/>
</dbReference>
<evidence type="ECO:0000256" key="7">
    <source>
        <dbReference type="ARBA" id="ARBA00047899"/>
    </source>
</evidence>
<dbReference type="InterPro" id="IPR051334">
    <property type="entry name" value="SRPK"/>
</dbReference>
<evidence type="ECO:0000256" key="9">
    <source>
        <dbReference type="SAM" id="MobiDB-lite"/>
    </source>
</evidence>
<dbReference type="Gene3D" id="1.10.510.10">
    <property type="entry name" value="Transferase(Phosphotransferase) domain 1"/>
    <property type="match status" value="2"/>
</dbReference>
<keyword evidence="12" id="KW-1185">Reference proteome</keyword>
<dbReference type="EC" id="2.7.11.1" evidence="1"/>
<feature type="compositionally biased region" description="Basic and acidic residues" evidence="9">
    <location>
        <begin position="132"/>
        <end position="149"/>
    </location>
</feature>
<gene>
    <name evidence="11" type="ORF">SARC_08206</name>
</gene>
<dbReference type="eggNOG" id="KOG1290">
    <property type="taxonomic scope" value="Eukaryota"/>
</dbReference>
<dbReference type="SUPFAM" id="SSF56112">
    <property type="entry name" value="Protein kinase-like (PK-like)"/>
    <property type="match status" value="2"/>
</dbReference>
<keyword evidence="4" id="KW-0547">Nucleotide-binding</keyword>
<evidence type="ECO:0000256" key="3">
    <source>
        <dbReference type="ARBA" id="ARBA00022679"/>
    </source>
</evidence>
<keyword evidence="5 11" id="KW-0418">Kinase</keyword>
<feature type="compositionally biased region" description="Polar residues" evidence="9">
    <location>
        <begin position="458"/>
        <end position="472"/>
    </location>
</feature>
<feature type="compositionally biased region" description="Polar residues" evidence="9">
    <location>
        <begin position="157"/>
        <end position="170"/>
    </location>
</feature>
<dbReference type="AlphaFoldDB" id="A0A0L0FS29"/>
<dbReference type="Pfam" id="PF00069">
    <property type="entry name" value="Pkinase"/>
    <property type="match status" value="1"/>
</dbReference>
<evidence type="ECO:0000256" key="5">
    <source>
        <dbReference type="ARBA" id="ARBA00022777"/>
    </source>
</evidence>
<dbReference type="GO" id="GO:0004674">
    <property type="term" value="F:protein serine/threonine kinase activity"/>
    <property type="evidence" value="ECO:0007669"/>
    <property type="project" value="UniProtKB-KW"/>
</dbReference>
<accession>A0A0L0FS29</accession>
<feature type="compositionally biased region" description="Basic residues" evidence="9">
    <location>
        <begin position="120"/>
        <end position="131"/>
    </location>
</feature>
<evidence type="ECO:0000256" key="1">
    <source>
        <dbReference type="ARBA" id="ARBA00012513"/>
    </source>
</evidence>
<feature type="compositionally biased region" description="Low complexity" evidence="9">
    <location>
        <begin position="416"/>
        <end position="438"/>
    </location>
</feature>
<proteinExistence type="predicted"/>
<feature type="compositionally biased region" description="Polar residues" evidence="9">
    <location>
        <begin position="204"/>
        <end position="229"/>
    </location>
</feature>
<dbReference type="InterPro" id="IPR011009">
    <property type="entry name" value="Kinase-like_dom_sf"/>
</dbReference>
<comment type="catalytic activity">
    <reaction evidence="8">
        <text>L-seryl-[protein] + ATP = O-phospho-L-seryl-[protein] + ADP + H(+)</text>
        <dbReference type="Rhea" id="RHEA:17989"/>
        <dbReference type="Rhea" id="RHEA-COMP:9863"/>
        <dbReference type="Rhea" id="RHEA-COMP:11604"/>
        <dbReference type="ChEBI" id="CHEBI:15378"/>
        <dbReference type="ChEBI" id="CHEBI:29999"/>
        <dbReference type="ChEBI" id="CHEBI:30616"/>
        <dbReference type="ChEBI" id="CHEBI:83421"/>
        <dbReference type="ChEBI" id="CHEBI:456216"/>
        <dbReference type="EC" id="2.7.11.1"/>
    </reaction>
</comment>
<dbReference type="GO" id="GO:0050684">
    <property type="term" value="P:regulation of mRNA processing"/>
    <property type="evidence" value="ECO:0007669"/>
    <property type="project" value="TreeGrafter"/>
</dbReference>
<keyword evidence="6" id="KW-0067">ATP-binding</keyword>